<feature type="short sequence motif" description="GXGXXG" evidence="4">
    <location>
        <begin position="22"/>
        <end position="27"/>
    </location>
</feature>
<dbReference type="PANTHER" id="PTHR14226">
    <property type="entry name" value="NEUROPATHY TARGET ESTERASE/SWISS CHEESE D.MELANOGASTER"/>
    <property type="match status" value="1"/>
</dbReference>
<feature type="short sequence motif" description="GXSXG" evidence="4">
    <location>
        <begin position="49"/>
        <end position="53"/>
    </location>
</feature>
<dbReference type="Gene3D" id="3.40.1090.10">
    <property type="entry name" value="Cytosolic phospholipase A2 catalytic domain"/>
    <property type="match status" value="2"/>
</dbReference>
<dbReference type="GO" id="GO:0016787">
    <property type="term" value="F:hydrolase activity"/>
    <property type="evidence" value="ECO:0007669"/>
    <property type="project" value="UniProtKB-UniRule"/>
</dbReference>
<evidence type="ECO:0000256" key="4">
    <source>
        <dbReference type="PROSITE-ProRule" id="PRU01161"/>
    </source>
</evidence>
<dbReference type="InterPro" id="IPR050301">
    <property type="entry name" value="NTE"/>
</dbReference>
<dbReference type="Proteomes" id="UP000001296">
    <property type="component" value="Chromosome"/>
</dbReference>
<dbReference type="EMBL" id="CP001698">
    <property type="protein sequence ID" value="ADN01219.1"/>
    <property type="molecule type" value="Genomic_DNA"/>
</dbReference>
<organism evidence="6 7">
    <name type="scientific">Winmispira thermophila (strain ATCC 49972 / DSM 6192 / RI 19.B1)</name>
    <name type="common">Spirochaeta thermophila</name>
    <dbReference type="NCBI Taxonomy" id="665571"/>
    <lineage>
        <taxon>Bacteria</taxon>
        <taxon>Pseudomonadati</taxon>
        <taxon>Spirochaetota</taxon>
        <taxon>Spirochaetia</taxon>
        <taxon>Winmispirales</taxon>
        <taxon>Winmispiraceae</taxon>
        <taxon>Winmispira</taxon>
    </lineage>
</organism>
<dbReference type="eggNOG" id="COG1752">
    <property type="taxonomic scope" value="Bacteria"/>
</dbReference>
<dbReference type="KEGG" id="sta:STHERM_c02450"/>
<dbReference type="Pfam" id="PF01734">
    <property type="entry name" value="Patatin"/>
    <property type="match status" value="1"/>
</dbReference>
<dbReference type="InterPro" id="IPR002641">
    <property type="entry name" value="PNPLA_dom"/>
</dbReference>
<keyword evidence="2 4" id="KW-0442">Lipid degradation</keyword>
<evidence type="ECO:0000256" key="3">
    <source>
        <dbReference type="ARBA" id="ARBA00023098"/>
    </source>
</evidence>
<sequence length="317" mass="35227">MSIFYCDPGGDMAKRWALVLSGGGAKGLAHVGVLEALEELGYRPSLVVGTSMGAIVGGLYATGIGPARMRDFLEDFDIRDYLTGFSFQLPENLPFIRILQAGEALGNLLKDTGMEPGTKIYELIRDLTQDLSFEELALPFRCNAVDLISGIQQVFSEGRLADAIRASMSFPGVFKPWKIGEGLYVDGGIVDNMPVWIARMMGYSPVIAVNVAPKTPVKEVHIQNGIDVIMRSFSLVASRIPRHYQNVPDLEIVASDGTSPFDFSRKDVLIRLGKDLTLAHRDRIKALVRPGLSRLIHLPDRLISYIRRKRWVPDWRR</sequence>
<evidence type="ECO:0000256" key="1">
    <source>
        <dbReference type="ARBA" id="ARBA00022801"/>
    </source>
</evidence>
<protein>
    <submittedName>
        <fullName evidence="6">Patatin family protein</fullName>
    </submittedName>
</protein>
<name>E0RNU6_WINT6</name>
<keyword evidence="1 4" id="KW-0378">Hydrolase</keyword>
<feature type="domain" description="PNPLA" evidence="5">
    <location>
        <begin position="18"/>
        <end position="199"/>
    </location>
</feature>
<feature type="active site" description="Nucleophile" evidence="4">
    <location>
        <position position="51"/>
    </location>
</feature>
<reference evidence="6 7" key="2">
    <citation type="journal article" date="2010" name="J. Bacteriol.">
        <title>Genome sequence of the polysaccharide-degrading, thermophilic anaerobe Spirochaeta thermophila DSM 6192.</title>
        <authorList>
            <person name="Angelov A."/>
            <person name="Liebl S."/>
            <person name="Ballschmiter M."/>
            <person name="Bomeke M."/>
            <person name="Lehmann R."/>
            <person name="Liesegang H."/>
            <person name="Daniel R."/>
            <person name="Liebl W."/>
        </authorList>
    </citation>
    <scope>NUCLEOTIDE SEQUENCE [LARGE SCALE GENOMIC DNA]</scope>
    <source>
        <strain evidence="7">ATCC 49972 / DSM 6192 / RI 19.B1</strain>
    </source>
</reference>
<dbReference type="AlphaFoldDB" id="E0RNU6"/>
<evidence type="ECO:0000259" key="5">
    <source>
        <dbReference type="PROSITE" id="PS51635"/>
    </source>
</evidence>
<accession>E0RNU6</accession>
<dbReference type="PANTHER" id="PTHR14226:SF29">
    <property type="entry name" value="NEUROPATHY TARGET ESTERASE SWS"/>
    <property type="match status" value="1"/>
</dbReference>
<dbReference type="PaxDb" id="665571-STHERM_c02450"/>
<reference key="1">
    <citation type="submission" date="2009-08" db="EMBL/GenBank/DDBJ databases">
        <title>The genome sequence of Spirochaeta thermophila DSM6192.</title>
        <authorList>
            <person name="Angelov A."/>
            <person name="Mientus M."/>
            <person name="Wittenberg S."/>
            <person name="Lehmann R."/>
            <person name="Liesegang H."/>
            <person name="Daniel R."/>
            <person name="Liebl W."/>
        </authorList>
    </citation>
    <scope>NUCLEOTIDE SEQUENCE</scope>
    <source>
        <strain>DSM 6192</strain>
    </source>
</reference>
<dbReference type="SUPFAM" id="SSF52151">
    <property type="entry name" value="FabD/lysophospholipase-like"/>
    <property type="match status" value="1"/>
</dbReference>
<feature type="active site" description="Proton acceptor" evidence="4">
    <location>
        <position position="186"/>
    </location>
</feature>
<evidence type="ECO:0000313" key="7">
    <source>
        <dbReference type="Proteomes" id="UP000001296"/>
    </source>
</evidence>
<evidence type="ECO:0000313" key="6">
    <source>
        <dbReference type="EMBL" id="ADN01219.1"/>
    </source>
</evidence>
<dbReference type="CDD" id="cd07205">
    <property type="entry name" value="Pat_PNPLA6_PNPLA7_NTE1_like"/>
    <property type="match status" value="1"/>
</dbReference>
<feature type="short sequence motif" description="DGA/G" evidence="4">
    <location>
        <begin position="186"/>
        <end position="188"/>
    </location>
</feature>
<dbReference type="HOGENOM" id="CLU_047251_0_0_12"/>
<dbReference type="GO" id="GO:0016042">
    <property type="term" value="P:lipid catabolic process"/>
    <property type="evidence" value="ECO:0007669"/>
    <property type="project" value="UniProtKB-UniRule"/>
</dbReference>
<keyword evidence="3 4" id="KW-0443">Lipid metabolism</keyword>
<dbReference type="InterPro" id="IPR016035">
    <property type="entry name" value="Acyl_Trfase/lysoPLipase"/>
</dbReference>
<gene>
    <name evidence="6" type="ordered locus">STHERM_c02450</name>
</gene>
<proteinExistence type="predicted"/>
<dbReference type="PROSITE" id="PS51635">
    <property type="entry name" value="PNPLA"/>
    <property type="match status" value="1"/>
</dbReference>
<evidence type="ECO:0000256" key="2">
    <source>
        <dbReference type="ARBA" id="ARBA00022963"/>
    </source>
</evidence>